<dbReference type="CDD" id="cd06582">
    <property type="entry name" value="TM_PBP1_LivH_like"/>
    <property type="match status" value="1"/>
</dbReference>
<keyword evidence="11" id="KW-1185">Reference proteome</keyword>
<dbReference type="Pfam" id="PF02653">
    <property type="entry name" value="BPD_transp_2"/>
    <property type="match status" value="1"/>
</dbReference>
<keyword evidence="7 9" id="KW-0472">Membrane</keyword>
<feature type="transmembrane region" description="Helical" evidence="9">
    <location>
        <begin position="237"/>
        <end position="262"/>
    </location>
</feature>
<dbReference type="InterPro" id="IPR001851">
    <property type="entry name" value="ABC_transp_permease"/>
</dbReference>
<gene>
    <name evidence="10" type="primary">urtB</name>
    <name evidence="10" type="ORF">OTJ99_002321</name>
</gene>
<organism evidence="10 11">
    <name type="scientific">Caldicellulosiruptor naganoensis</name>
    <dbReference type="NCBI Taxonomy" id="29324"/>
    <lineage>
        <taxon>Bacteria</taxon>
        <taxon>Bacillati</taxon>
        <taxon>Bacillota</taxon>
        <taxon>Bacillota incertae sedis</taxon>
        <taxon>Caldicellulosiruptorales</taxon>
        <taxon>Caldicellulosiruptoraceae</taxon>
        <taxon>Caldicellulosiruptor</taxon>
    </lineage>
</organism>
<feature type="transmembrane region" description="Helical" evidence="9">
    <location>
        <begin position="154"/>
        <end position="171"/>
    </location>
</feature>
<feature type="transmembrane region" description="Helical" evidence="9">
    <location>
        <begin position="20"/>
        <end position="38"/>
    </location>
</feature>
<evidence type="ECO:0000256" key="2">
    <source>
        <dbReference type="ARBA" id="ARBA00022448"/>
    </source>
</evidence>
<dbReference type="PANTHER" id="PTHR11795:SF447">
    <property type="entry name" value="ABC TRANSPORTER PERMEASE PROTEIN"/>
    <property type="match status" value="1"/>
</dbReference>
<feature type="transmembrane region" description="Helical" evidence="9">
    <location>
        <begin position="70"/>
        <end position="90"/>
    </location>
</feature>
<evidence type="ECO:0000256" key="4">
    <source>
        <dbReference type="ARBA" id="ARBA00022692"/>
    </source>
</evidence>
<keyword evidence="5" id="KW-0029">Amino-acid transport</keyword>
<keyword evidence="6 9" id="KW-1133">Transmembrane helix</keyword>
<feature type="transmembrane region" description="Helical" evidence="9">
    <location>
        <begin position="203"/>
        <end position="225"/>
    </location>
</feature>
<evidence type="ECO:0000256" key="1">
    <source>
        <dbReference type="ARBA" id="ARBA00004651"/>
    </source>
</evidence>
<dbReference type="InterPro" id="IPR017779">
    <property type="entry name" value="ABC_UrtB_bac"/>
</dbReference>
<evidence type="ECO:0000256" key="3">
    <source>
        <dbReference type="ARBA" id="ARBA00022475"/>
    </source>
</evidence>
<keyword evidence="4 9" id="KW-0812">Transmembrane</keyword>
<feature type="transmembrane region" description="Helical" evidence="9">
    <location>
        <begin position="274"/>
        <end position="291"/>
    </location>
</feature>
<keyword evidence="3" id="KW-1003">Cell membrane</keyword>
<accession>A0ABY7BIR1</accession>
<dbReference type="EMBL" id="CP113864">
    <property type="protein sequence ID" value="WAM31446.1"/>
    <property type="molecule type" value="Genomic_DNA"/>
</dbReference>
<evidence type="ECO:0000256" key="9">
    <source>
        <dbReference type="SAM" id="Phobius"/>
    </source>
</evidence>
<dbReference type="PANTHER" id="PTHR11795">
    <property type="entry name" value="BRANCHED-CHAIN AMINO ACID TRANSPORT SYSTEM PERMEASE PROTEIN LIVH"/>
    <property type="match status" value="1"/>
</dbReference>
<keyword evidence="2" id="KW-0813">Transport</keyword>
<dbReference type="InterPro" id="IPR052157">
    <property type="entry name" value="BCAA_transport_permease"/>
</dbReference>
<protein>
    <submittedName>
        <fullName evidence="10">Urea ABC transporter permease subunit UrtB</fullName>
    </submittedName>
</protein>
<name>A0ABY7BIR1_9FIRM</name>
<dbReference type="Proteomes" id="UP001164745">
    <property type="component" value="Chromosome"/>
</dbReference>
<evidence type="ECO:0000313" key="11">
    <source>
        <dbReference type="Proteomes" id="UP001164745"/>
    </source>
</evidence>
<evidence type="ECO:0000256" key="8">
    <source>
        <dbReference type="ARBA" id="ARBA00037998"/>
    </source>
</evidence>
<evidence type="ECO:0000256" key="5">
    <source>
        <dbReference type="ARBA" id="ARBA00022970"/>
    </source>
</evidence>
<reference evidence="10" key="1">
    <citation type="submission" date="2022-12" db="EMBL/GenBank/DDBJ databases">
        <authorList>
            <person name="Bing R.G."/>
            <person name="Willard D.J."/>
            <person name="Manesh M.J.H."/>
            <person name="Laemthong T."/>
            <person name="Crosby J.R."/>
            <person name="Kelly R.M."/>
        </authorList>
    </citation>
    <scope>NUCLEOTIDE SEQUENCE</scope>
    <source>
        <strain evidence="10">DSM 8991</strain>
    </source>
</reference>
<evidence type="ECO:0000256" key="7">
    <source>
        <dbReference type="ARBA" id="ARBA00023136"/>
    </source>
</evidence>
<proteinExistence type="inferred from homology"/>
<evidence type="ECO:0000313" key="10">
    <source>
        <dbReference type="EMBL" id="WAM31446.1"/>
    </source>
</evidence>
<dbReference type="NCBIfam" id="TIGR03409">
    <property type="entry name" value="urea_trans_UrtB"/>
    <property type="match status" value="1"/>
</dbReference>
<comment type="subcellular location">
    <subcellularLocation>
        <location evidence="1">Cell membrane</location>
        <topology evidence="1">Multi-pass membrane protein</topology>
    </subcellularLocation>
</comment>
<comment type="similarity">
    <text evidence="8">Belongs to the binding-protein-dependent transport system permease family. LivHM subfamily.</text>
</comment>
<evidence type="ECO:0000256" key="6">
    <source>
        <dbReference type="ARBA" id="ARBA00022989"/>
    </source>
</evidence>
<sequence length="303" mass="33916">MKNISYWFSNIFNALSVGSIYILIAMGLVITFGLMKIINMAHGEFIMLGAYTTYVIQNVFEKYWKSFFDYYILVAIPVAFIVGFFIGVFIEKTIVKRLYERTLDSLLLTWGISLILQQLVRNIFGAPNVEVKTPQWMSKQINFTSHLFIPSRRLFILVVAISLLILMFILLNKTVIGLRIKAVLQNREIASALGINSEEIDSLSFGIGTGLAGVAGCCLTMLGPIGPSMGTNYIIDAFMIVILGGMGYLPGVIISSLIIGFLKTFFELNMSTTMAKVLIFIIIILILQFKPHGLYYRPERSAV</sequence>